<reference evidence="6 7" key="1">
    <citation type="submission" date="2015-05" db="EMBL/GenBank/DDBJ databases">
        <title>Evolution of Trichinella species and genotypes.</title>
        <authorList>
            <person name="Korhonen P.K."/>
            <person name="Edoardo P."/>
            <person name="Giuseppe L.R."/>
            <person name="Gasser R.B."/>
        </authorList>
    </citation>
    <scope>NUCLEOTIDE SEQUENCE [LARGE SCALE GENOMIC DNA]</scope>
    <source>
        <strain evidence="6">ISS10</strain>
    </source>
</reference>
<protein>
    <submittedName>
        <fullName evidence="6">Acyl-CoA dehydrogenase family member 9, mitochondrial</fullName>
    </submittedName>
</protein>
<dbReference type="InterPro" id="IPR013786">
    <property type="entry name" value="AcylCoA_DH/ox_N"/>
</dbReference>
<dbReference type="GO" id="GO:0003995">
    <property type="term" value="F:acyl-CoA dehydrogenase activity"/>
    <property type="evidence" value="ECO:0007669"/>
    <property type="project" value="TreeGrafter"/>
</dbReference>
<dbReference type="Gene3D" id="1.20.140.10">
    <property type="entry name" value="Butyryl-CoA Dehydrogenase, subunit A, domain 3"/>
    <property type="match status" value="1"/>
</dbReference>
<evidence type="ECO:0000313" key="7">
    <source>
        <dbReference type="Proteomes" id="UP000054721"/>
    </source>
</evidence>
<organism evidence="6 7">
    <name type="scientific">Trichinella nativa</name>
    <dbReference type="NCBI Taxonomy" id="6335"/>
    <lineage>
        <taxon>Eukaryota</taxon>
        <taxon>Metazoa</taxon>
        <taxon>Ecdysozoa</taxon>
        <taxon>Nematoda</taxon>
        <taxon>Enoplea</taxon>
        <taxon>Dorylaimia</taxon>
        <taxon>Trichinellida</taxon>
        <taxon>Trichinellidae</taxon>
        <taxon>Trichinella</taxon>
    </lineage>
</organism>
<dbReference type="PANTHER" id="PTHR43884">
    <property type="entry name" value="ACYL-COA DEHYDROGENASE"/>
    <property type="match status" value="1"/>
</dbReference>
<evidence type="ECO:0000259" key="4">
    <source>
        <dbReference type="Pfam" id="PF02770"/>
    </source>
</evidence>
<dbReference type="Gene3D" id="2.40.110.10">
    <property type="entry name" value="Butyryl-CoA Dehydrogenase, subunit A, domain 2"/>
    <property type="match status" value="1"/>
</dbReference>
<dbReference type="STRING" id="6335.A0A0V1L5T2"/>
<dbReference type="EMBL" id="JYDW01000128">
    <property type="protein sequence ID" value="KRZ54861.1"/>
    <property type="molecule type" value="Genomic_DNA"/>
</dbReference>
<accession>A0A0V1L5T2</accession>
<keyword evidence="7" id="KW-1185">Reference proteome</keyword>
<evidence type="ECO:0000256" key="3">
    <source>
        <dbReference type="ARBA" id="ARBA00022827"/>
    </source>
</evidence>
<evidence type="ECO:0000256" key="2">
    <source>
        <dbReference type="ARBA" id="ARBA00022630"/>
    </source>
</evidence>
<dbReference type="Pfam" id="PF02770">
    <property type="entry name" value="Acyl-CoA_dh_M"/>
    <property type="match status" value="1"/>
</dbReference>
<dbReference type="PANTHER" id="PTHR43884:SF9">
    <property type="entry name" value="COMPLEX I ASSEMBLY FACTOR ACAD9, MITOCHONDRIAL"/>
    <property type="match status" value="1"/>
</dbReference>
<sequence>MRNNFSLFINNRNEYCLKSTKLEASNKTDIDVALFLDATETSSVAKGLFCDRVDKPMLIYPEFEETEDLTDVEKFAGRVRSILKKQCICWTSISMQLTSIYYFDLGNFVEWDKNRSETPEEVKFSFKKISLYSMSVPQQYGGLNLNNKAKSRIYAELGCDLTLFASAFVKNELICETLKMFGSEEEKRTYLPMLAAGDINGAFCLHEHAFGQDIASMRIEIVENCHGAGFKLNGQKSWVTNGALADLLVVFAKVQSKNSDQRVFSDPSGHLSVLLVDWRKIEGLNNLIIPETAILGNESAGFHIAHSIVGNSRYSFSAVAHMLHHSIEKNASRMVDHCPNRISLGNVERLVN</sequence>
<comment type="cofactor">
    <cofactor evidence="1">
        <name>FAD</name>
        <dbReference type="ChEBI" id="CHEBI:57692"/>
    </cofactor>
</comment>
<dbReference type="Proteomes" id="UP000054721">
    <property type="component" value="Unassembled WGS sequence"/>
</dbReference>
<dbReference type="InterPro" id="IPR009100">
    <property type="entry name" value="AcylCoA_DH/oxidase_NM_dom_sf"/>
</dbReference>
<dbReference type="AlphaFoldDB" id="A0A0V1L5T2"/>
<evidence type="ECO:0000313" key="6">
    <source>
        <dbReference type="EMBL" id="KRZ54861.1"/>
    </source>
</evidence>
<feature type="domain" description="Acyl-CoA dehydrogenase/oxidase N-terminal" evidence="5">
    <location>
        <begin position="110"/>
        <end position="198"/>
    </location>
</feature>
<dbReference type="Pfam" id="PF02771">
    <property type="entry name" value="Acyl-CoA_dh_N"/>
    <property type="match status" value="1"/>
</dbReference>
<dbReference type="OrthoDB" id="354at2759"/>
<feature type="domain" description="Acyl-CoA oxidase/dehydrogenase middle" evidence="4">
    <location>
        <begin position="202"/>
        <end position="283"/>
    </location>
</feature>
<gene>
    <name evidence="6" type="primary">ACAD9</name>
    <name evidence="6" type="ORF">T02_3333</name>
</gene>
<dbReference type="Gene3D" id="1.10.540.10">
    <property type="entry name" value="Acyl-CoA dehydrogenase/oxidase, N-terminal domain"/>
    <property type="match status" value="1"/>
</dbReference>
<evidence type="ECO:0000256" key="1">
    <source>
        <dbReference type="ARBA" id="ARBA00001974"/>
    </source>
</evidence>
<keyword evidence="2" id="KW-0285">Flavoprotein</keyword>
<comment type="caution">
    <text evidence="6">The sequence shown here is derived from an EMBL/GenBank/DDBJ whole genome shotgun (WGS) entry which is preliminary data.</text>
</comment>
<keyword evidence="3" id="KW-0274">FAD</keyword>
<dbReference type="InterPro" id="IPR046373">
    <property type="entry name" value="Acyl-CoA_Oxase/DH_mid-dom_sf"/>
</dbReference>
<proteinExistence type="predicted"/>
<dbReference type="GO" id="GO:0050660">
    <property type="term" value="F:flavin adenine dinucleotide binding"/>
    <property type="evidence" value="ECO:0007669"/>
    <property type="project" value="InterPro"/>
</dbReference>
<evidence type="ECO:0000259" key="5">
    <source>
        <dbReference type="Pfam" id="PF02771"/>
    </source>
</evidence>
<dbReference type="SUPFAM" id="SSF56645">
    <property type="entry name" value="Acyl-CoA dehydrogenase NM domain-like"/>
    <property type="match status" value="1"/>
</dbReference>
<name>A0A0V1L5T2_9BILA</name>
<dbReference type="InterPro" id="IPR006091">
    <property type="entry name" value="Acyl-CoA_Oxase/DH_mid-dom"/>
</dbReference>
<dbReference type="InterPro" id="IPR037069">
    <property type="entry name" value="AcylCoA_DH/ox_N_sf"/>
</dbReference>